<dbReference type="OMA" id="CINCKSM"/>
<sequence>MKASEILKKEITYKWAEEIVKEIEDETILILKYDIVLNIWIDEINKLIPSIRIKNACSRMTCPKTCPVCVGIINLIKTPSIPLCISCKSIKLLYVKVKEIRCHPIKSLTIDRSVMCFIKELEDVNIIDANNTTVFLSPKIYEFIEKIDKEYKNPVLIVRMLKYLEYEKSERKDNNMDEVIHGLTASFLVDPNYIETTRMNLYRQNNIEKKKGM</sequence>
<protein>
    <submittedName>
        <fullName evidence="1">Uncharacterized protein</fullName>
    </submittedName>
</protein>
<reference evidence="1" key="1">
    <citation type="submission" date="2011-01" db="EMBL/GenBank/DDBJ databases">
        <title>The Genome Sequence of Nematocida parisii strain ERTm3.</title>
        <authorList>
            <consortium name="The Broad Institute Genome Sequencing Platform"/>
            <consortium name="The Broad Institute Genome Sequencing Center for Infectious Disease"/>
            <person name="Cuomo C."/>
            <person name="Troemel E."/>
            <person name="Young S.K."/>
            <person name="Zeng Q."/>
            <person name="Gargeya S."/>
            <person name="Fitzgerald M."/>
            <person name="Haas B."/>
            <person name="Abouelleil A."/>
            <person name="Alvarado L."/>
            <person name="Arachchi H.M."/>
            <person name="Berlin A."/>
            <person name="Chapman S.B."/>
            <person name="Gearin G."/>
            <person name="Goldberg J."/>
            <person name="Griggs A."/>
            <person name="Gujja S."/>
            <person name="Hansen M."/>
            <person name="Heiman D."/>
            <person name="Howarth C."/>
            <person name="Larimer J."/>
            <person name="Lui A."/>
            <person name="MacDonald P.J.P."/>
            <person name="McCowen C."/>
            <person name="Montmayeur A."/>
            <person name="Murphy C."/>
            <person name="Neiman D."/>
            <person name="Pearson M."/>
            <person name="Priest M."/>
            <person name="Roberts A."/>
            <person name="Saif S."/>
            <person name="Shea T."/>
            <person name="Sisk P."/>
            <person name="Stolte C."/>
            <person name="Sykes S."/>
            <person name="Wortman J."/>
            <person name="Nusbaum C."/>
            <person name="Birren B."/>
        </authorList>
    </citation>
    <scope>NUCLEOTIDE SEQUENCE</scope>
    <source>
        <strain evidence="1">ERTm3</strain>
    </source>
</reference>
<dbReference type="HOGENOM" id="CLU_1294727_0_0_1"/>
<evidence type="ECO:0000313" key="2">
    <source>
        <dbReference type="Proteomes" id="UP000002872"/>
    </source>
</evidence>
<keyword evidence="2" id="KW-1185">Reference proteome</keyword>
<dbReference type="EMBL" id="GL870879">
    <property type="protein sequence ID" value="EIJ88171.1"/>
    <property type="molecule type" value="Genomic_DNA"/>
</dbReference>
<dbReference type="InParanoid" id="I3EG24"/>
<accession>I3EG24</accession>
<organism evidence="1 2">
    <name type="scientific">Nematocida parisii (strain ERTm3)</name>
    <name type="common">Nematode killer fungus</name>
    <dbReference type="NCBI Taxonomy" id="935791"/>
    <lineage>
        <taxon>Eukaryota</taxon>
        <taxon>Fungi</taxon>
        <taxon>Fungi incertae sedis</taxon>
        <taxon>Microsporidia</taxon>
        <taxon>Nematocida</taxon>
    </lineage>
</organism>
<name>I3EG24_NEMP3</name>
<dbReference type="OrthoDB" id="2186691at2759"/>
<proteinExistence type="predicted"/>
<gene>
    <name evidence="1" type="ORF">NEQG_01615</name>
</gene>
<dbReference type="VEuPathDB" id="MicrosporidiaDB:NEQG_01615"/>
<evidence type="ECO:0000313" key="1">
    <source>
        <dbReference type="EMBL" id="EIJ88171.1"/>
    </source>
</evidence>
<dbReference type="Proteomes" id="UP000002872">
    <property type="component" value="Unassembled WGS sequence"/>
</dbReference>
<dbReference type="AlphaFoldDB" id="I3EG24"/>